<evidence type="ECO:0000256" key="2">
    <source>
        <dbReference type="SAM" id="Phobius"/>
    </source>
</evidence>
<evidence type="ECO:0000313" key="4">
    <source>
        <dbReference type="Proteomes" id="UP001646141"/>
    </source>
</evidence>
<feature type="region of interest" description="Disordered" evidence="1">
    <location>
        <begin position="17"/>
        <end position="41"/>
    </location>
</feature>
<keyword evidence="4" id="KW-1185">Reference proteome</keyword>
<keyword evidence="2" id="KW-0472">Membrane</keyword>
<feature type="transmembrane region" description="Helical" evidence="2">
    <location>
        <begin position="175"/>
        <end position="196"/>
    </location>
</feature>
<sequence length="342" mass="36224">MFLAFFSVNRETGCMSTPNAAPDRVTGAESAAPAATTKGGAEPRKLSTFLKISIVLLAALTLASISLLFIGDFQGKFERVFATFLVFAVFVGLTALDTRRELRSEWYAPVALIANSYILALLLIVTWMTPYDPFLLGWSLLWKSILVIGVTRLVLGCCQLLLGMSEGKPETIGRFAFITSMLAVLAGILFTAPIAIETFNVIIPELYWKIAVATLILTALGLAITLLLRWSYGAPERETARASLRQAAQDRGTPIEPYRAAPLAAPIAAPPAPAPLTPASEAPSAQSLPGTPSAAPTVPVAPVPQAAGPLLPWPTFADGRPIPALPNGQPDFSVPGAPLPPQ</sequence>
<dbReference type="Proteomes" id="UP001646141">
    <property type="component" value="Unassembled WGS sequence"/>
</dbReference>
<feature type="transmembrane region" description="Helical" evidence="2">
    <location>
        <begin position="77"/>
        <end position="96"/>
    </location>
</feature>
<comment type="caution">
    <text evidence="3">The sequence shown here is derived from an EMBL/GenBank/DDBJ whole genome shotgun (WGS) entry which is preliminary data.</text>
</comment>
<feature type="region of interest" description="Disordered" evidence="1">
    <location>
        <begin position="272"/>
        <end position="342"/>
    </location>
</feature>
<dbReference type="EMBL" id="QYAD01000001">
    <property type="protein sequence ID" value="MBL3688778.1"/>
    <property type="molecule type" value="Genomic_DNA"/>
</dbReference>
<feature type="transmembrane region" description="Helical" evidence="2">
    <location>
        <begin position="208"/>
        <end position="228"/>
    </location>
</feature>
<accession>A0ABS1SL10</accession>
<organism evidence="3 4">
    <name type="scientific">Leucobacter chromiireducens subsp. chromiireducens</name>
    <dbReference type="NCBI Taxonomy" id="660067"/>
    <lineage>
        <taxon>Bacteria</taxon>
        <taxon>Bacillati</taxon>
        <taxon>Actinomycetota</taxon>
        <taxon>Actinomycetes</taxon>
        <taxon>Micrococcales</taxon>
        <taxon>Microbacteriaceae</taxon>
        <taxon>Leucobacter</taxon>
    </lineage>
</organism>
<proteinExistence type="predicted"/>
<evidence type="ECO:0000313" key="3">
    <source>
        <dbReference type="EMBL" id="MBL3688778.1"/>
    </source>
</evidence>
<feature type="transmembrane region" description="Helical" evidence="2">
    <location>
        <begin position="48"/>
        <end position="71"/>
    </location>
</feature>
<keyword evidence="2" id="KW-0812">Transmembrane</keyword>
<feature type="compositionally biased region" description="Low complexity" evidence="1">
    <location>
        <begin position="277"/>
        <end position="310"/>
    </location>
</feature>
<keyword evidence="2" id="KW-1133">Transmembrane helix</keyword>
<gene>
    <name evidence="3" type="ORF">D3226_02230</name>
</gene>
<feature type="transmembrane region" description="Helical" evidence="2">
    <location>
        <begin position="140"/>
        <end position="163"/>
    </location>
</feature>
<reference evidence="3 4" key="1">
    <citation type="submission" date="2018-09" db="EMBL/GenBank/DDBJ databases">
        <title>Comparative genomics of Leucobacter spp.</title>
        <authorList>
            <person name="Reis A.C."/>
            <person name="Kolvenbach B.A."/>
            <person name="Corvini P.F.X."/>
            <person name="Nunes O.C."/>
        </authorList>
    </citation>
    <scope>NUCLEOTIDE SEQUENCE [LARGE SCALE GENOMIC DNA]</scope>
    <source>
        <strain evidence="3 4">L-1</strain>
    </source>
</reference>
<feature type="transmembrane region" description="Helical" evidence="2">
    <location>
        <begin position="108"/>
        <end position="128"/>
    </location>
</feature>
<protein>
    <submittedName>
        <fullName evidence="3">Uncharacterized protein</fullName>
    </submittedName>
</protein>
<evidence type="ECO:0000256" key="1">
    <source>
        <dbReference type="SAM" id="MobiDB-lite"/>
    </source>
</evidence>
<name>A0ABS1SL10_9MICO</name>